<name>A0A9P5N046_9AGAM</name>
<dbReference type="PROSITE" id="PS50102">
    <property type="entry name" value="RRM"/>
    <property type="match status" value="1"/>
</dbReference>
<dbReference type="EMBL" id="WHVB01000005">
    <property type="protein sequence ID" value="KAF8482909.1"/>
    <property type="molecule type" value="Genomic_DNA"/>
</dbReference>
<feature type="compositionally biased region" description="Basic and acidic residues" evidence="3">
    <location>
        <begin position="366"/>
        <end position="385"/>
    </location>
</feature>
<dbReference type="PROSITE" id="PS50128">
    <property type="entry name" value="SURP"/>
    <property type="match status" value="1"/>
</dbReference>
<feature type="region of interest" description="Disordered" evidence="3">
    <location>
        <begin position="626"/>
        <end position="748"/>
    </location>
</feature>
<keyword evidence="1 2" id="KW-0694">RNA-binding</keyword>
<evidence type="ECO:0000256" key="2">
    <source>
        <dbReference type="PROSITE-ProRule" id="PRU00176"/>
    </source>
</evidence>
<comment type="caution">
    <text evidence="7">The sequence shown here is derived from an EMBL/GenBank/DDBJ whole genome shotgun (WGS) entry which is preliminary data.</text>
</comment>
<feature type="region of interest" description="Disordered" evidence="3">
    <location>
        <begin position="1"/>
        <end position="61"/>
    </location>
</feature>
<dbReference type="InterPro" id="IPR012677">
    <property type="entry name" value="Nucleotide-bd_a/b_plait_sf"/>
</dbReference>
<dbReference type="GO" id="GO:0006396">
    <property type="term" value="P:RNA processing"/>
    <property type="evidence" value="ECO:0007669"/>
    <property type="project" value="InterPro"/>
</dbReference>
<dbReference type="PANTHER" id="PTHR23140:SF0">
    <property type="entry name" value="U2 SNRNP-ASSOCIATED SURP MOTIF-CONTAINING PROTEIN"/>
    <property type="match status" value="1"/>
</dbReference>
<dbReference type="InterPro" id="IPR035967">
    <property type="entry name" value="SWAP/Surp_sf"/>
</dbReference>
<gene>
    <name evidence="7" type="ORF">DFH94DRAFT_852298</name>
</gene>
<dbReference type="InterPro" id="IPR000504">
    <property type="entry name" value="RRM_dom"/>
</dbReference>
<evidence type="ECO:0000256" key="1">
    <source>
        <dbReference type="ARBA" id="ARBA00022884"/>
    </source>
</evidence>
<dbReference type="InterPro" id="IPR051485">
    <property type="entry name" value="SR-CTD_assoc_factor"/>
</dbReference>
<dbReference type="InterPro" id="IPR006569">
    <property type="entry name" value="CID_dom"/>
</dbReference>
<dbReference type="OrthoDB" id="377209at2759"/>
<feature type="region of interest" description="Disordered" evidence="3">
    <location>
        <begin position="443"/>
        <end position="473"/>
    </location>
</feature>
<feature type="compositionally biased region" description="Polar residues" evidence="3">
    <location>
        <begin position="664"/>
        <end position="678"/>
    </location>
</feature>
<sequence>MDKTKTRLAAFFDNDEDDSSFPQKTVDDQKLSQYAQGTVKKSKREKEKEAAEAKRKEEEEHAAKAYAEFLDAFDADEGAPARRSAKSSNFVRSSRDSGAAYTPSGLSRSDMHSRSMRAFEQSKSPSPPVVPRPKGRRAMDAFLEEIKRDQADREARFARNSHARSATAMAAYEGQSGSKDRGDPETSNVFVANLPPHVSEQSLGNFFARVGPVGSVGVCITVDLRSLTYWRPKVKIMWPRGDGAVGPGADMTAARRNRNSGLSGFVSFMRRRDAEAALKEFDGFDWGGSVLRVGWSKAVPIAAKPMYVAQRSRSPSPALERRRSRSRSPSRDRDRERRRNIRSRSRSYSPRRGSRYSRSPRRSYNRYKERSRSPRDRHSPRGHATDDEEITDTYIRTVVAEVKGHGQKYEESLKEMEKDNPRYSFLTDRRHRKHRFYQSLLKKDGSGEPEFEDEGYNSVFSTDSAEESEKERTRKTKLGKLARKRFEAMLRSLSGLRGELARCMAFSLEHAEASNEVADIIIASLVVDGTPVPRKLARLHLICDILHNSAAPLPMAWKFRQEFQSRLGLVFDHFSTIYHSFPGRITAETFKSQITAVLDLWEDWIVFSPEFTLHLRRRIEGQVQEDTPVVEEDSEVVEEPTPAPVSRFKTSSFKPADEIAELPKTTTVQDDGSGTPMDTESDVDGQPLGDIDGEPLENLDGEPMDDVDGTPLDDDIDGAPLEDDVDGAPLDEDIDGAPMGDVDGEPMI</sequence>
<reference evidence="7" key="1">
    <citation type="submission" date="2019-10" db="EMBL/GenBank/DDBJ databases">
        <authorList>
            <consortium name="DOE Joint Genome Institute"/>
            <person name="Kuo A."/>
            <person name="Miyauchi S."/>
            <person name="Kiss E."/>
            <person name="Drula E."/>
            <person name="Kohler A."/>
            <person name="Sanchez-Garcia M."/>
            <person name="Andreopoulos B."/>
            <person name="Barry K.W."/>
            <person name="Bonito G."/>
            <person name="Buee M."/>
            <person name="Carver A."/>
            <person name="Chen C."/>
            <person name="Cichocki N."/>
            <person name="Clum A."/>
            <person name="Culley D."/>
            <person name="Crous P.W."/>
            <person name="Fauchery L."/>
            <person name="Girlanda M."/>
            <person name="Hayes R."/>
            <person name="Keri Z."/>
            <person name="LaButti K."/>
            <person name="Lipzen A."/>
            <person name="Lombard V."/>
            <person name="Magnuson J."/>
            <person name="Maillard F."/>
            <person name="Morin E."/>
            <person name="Murat C."/>
            <person name="Nolan M."/>
            <person name="Ohm R."/>
            <person name="Pangilinan J."/>
            <person name="Pereira M."/>
            <person name="Perotto S."/>
            <person name="Peter M."/>
            <person name="Riley R."/>
            <person name="Sitrit Y."/>
            <person name="Stielow B."/>
            <person name="Szollosi G."/>
            <person name="Zifcakova L."/>
            <person name="Stursova M."/>
            <person name="Spatafora J.W."/>
            <person name="Tedersoo L."/>
            <person name="Vaario L.-M."/>
            <person name="Yamada A."/>
            <person name="Yan M."/>
            <person name="Wang P."/>
            <person name="Xu J."/>
            <person name="Bruns T."/>
            <person name="Baldrian P."/>
            <person name="Vilgalys R."/>
            <person name="Henrissat B."/>
            <person name="Grigoriev I.V."/>
            <person name="Hibbett D."/>
            <person name="Nagy L.G."/>
            <person name="Martin F.M."/>
        </authorList>
    </citation>
    <scope>NUCLEOTIDE SEQUENCE</scope>
    <source>
        <strain evidence="7">Prilba</strain>
    </source>
</reference>
<feature type="compositionally biased region" description="Basic residues" evidence="3">
    <location>
        <begin position="352"/>
        <end position="365"/>
    </location>
</feature>
<feature type="domain" description="CID" evidence="6">
    <location>
        <begin position="478"/>
        <end position="623"/>
    </location>
</feature>
<dbReference type="InterPro" id="IPR000061">
    <property type="entry name" value="Surp"/>
</dbReference>
<feature type="domain" description="RRM" evidence="4">
    <location>
        <begin position="187"/>
        <end position="298"/>
    </location>
</feature>
<evidence type="ECO:0000259" key="6">
    <source>
        <dbReference type="PROSITE" id="PS51391"/>
    </source>
</evidence>
<dbReference type="SUPFAM" id="SSF54928">
    <property type="entry name" value="RNA-binding domain, RBD"/>
    <property type="match status" value="1"/>
</dbReference>
<feature type="region of interest" description="Disordered" evidence="3">
    <location>
        <begin position="308"/>
        <end position="392"/>
    </location>
</feature>
<dbReference type="PANTHER" id="PTHR23140">
    <property type="entry name" value="RNA PROCESSING PROTEIN LD23810P"/>
    <property type="match status" value="1"/>
</dbReference>
<dbReference type="Pfam" id="PF04818">
    <property type="entry name" value="CID"/>
    <property type="match status" value="1"/>
</dbReference>
<accession>A0A9P5N046</accession>
<dbReference type="Gene3D" id="3.30.70.330">
    <property type="match status" value="1"/>
</dbReference>
<dbReference type="GO" id="GO:0005634">
    <property type="term" value="C:nucleus"/>
    <property type="evidence" value="ECO:0007669"/>
    <property type="project" value="TreeGrafter"/>
</dbReference>
<feature type="region of interest" description="Disordered" evidence="3">
    <location>
        <begin position="77"/>
        <end position="136"/>
    </location>
</feature>
<feature type="compositionally biased region" description="Acidic residues" evidence="3">
    <location>
        <begin position="628"/>
        <end position="638"/>
    </location>
</feature>
<proteinExistence type="predicted"/>
<organism evidence="7 8">
    <name type="scientific">Russula ochroleuca</name>
    <dbReference type="NCBI Taxonomy" id="152965"/>
    <lineage>
        <taxon>Eukaryota</taxon>
        <taxon>Fungi</taxon>
        <taxon>Dikarya</taxon>
        <taxon>Basidiomycota</taxon>
        <taxon>Agaricomycotina</taxon>
        <taxon>Agaricomycetes</taxon>
        <taxon>Russulales</taxon>
        <taxon>Russulaceae</taxon>
        <taxon>Russula</taxon>
    </lineage>
</organism>
<feature type="domain" description="SURP motif" evidence="5">
    <location>
        <begin position="394"/>
        <end position="437"/>
    </location>
</feature>
<dbReference type="AlphaFoldDB" id="A0A9P5N046"/>
<reference evidence="7" key="2">
    <citation type="journal article" date="2020" name="Nat. Commun.">
        <title>Large-scale genome sequencing of mycorrhizal fungi provides insights into the early evolution of symbiotic traits.</title>
        <authorList>
            <person name="Miyauchi S."/>
            <person name="Kiss E."/>
            <person name="Kuo A."/>
            <person name="Drula E."/>
            <person name="Kohler A."/>
            <person name="Sanchez-Garcia M."/>
            <person name="Morin E."/>
            <person name="Andreopoulos B."/>
            <person name="Barry K.W."/>
            <person name="Bonito G."/>
            <person name="Buee M."/>
            <person name="Carver A."/>
            <person name="Chen C."/>
            <person name="Cichocki N."/>
            <person name="Clum A."/>
            <person name="Culley D."/>
            <person name="Crous P.W."/>
            <person name="Fauchery L."/>
            <person name="Girlanda M."/>
            <person name="Hayes R.D."/>
            <person name="Keri Z."/>
            <person name="LaButti K."/>
            <person name="Lipzen A."/>
            <person name="Lombard V."/>
            <person name="Magnuson J."/>
            <person name="Maillard F."/>
            <person name="Murat C."/>
            <person name="Nolan M."/>
            <person name="Ohm R.A."/>
            <person name="Pangilinan J."/>
            <person name="Pereira M.F."/>
            <person name="Perotto S."/>
            <person name="Peter M."/>
            <person name="Pfister S."/>
            <person name="Riley R."/>
            <person name="Sitrit Y."/>
            <person name="Stielow J.B."/>
            <person name="Szollosi G."/>
            <person name="Zifcakova L."/>
            <person name="Stursova M."/>
            <person name="Spatafora J.W."/>
            <person name="Tedersoo L."/>
            <person name="Vaario L.M."/>
            <person name="Yamada A."/>
            <person name="Yan M."/>
            <person name="Wang P."/>
            <person name="Xu J."/>
            <person name="Bruns T."/>
            <person name="Baldrian P."/>
            <person name="Vilgalys R."/>
            <person name="Dunand C."/>
            <person name="Henrissat B."/>
            <person name="Grigoriev I.V."/>
            <person name="Hibbett D."/>
            <person name="Nagy L.G."/>
            <person name="Martin F.M."/>
        </authorList>
    </citation>
    <scope>NUCLEOTIDE SEQUENCE</scope>
    <source>
        <strain evidence="7">Prilba</strain>
    </source>
</reference>
<evidence type="ECO:0008006" key="9">
    <source>
        <dbReference type="Google" id="ProtNLM"/>
    </source>
</evidence>
<dbReference type="Gene3D" id="1.25.40.90">
    <property type="match status" value="1"/>
</dbReference>
<dbReference type="PROSITE" id="PS51391">
    <property type="entry name" value="CID"/>
    <property type="match status" value="1"/>
</dbReference>
<keyword evidence="8" id="KW-1185">Reference proteome</keyword>
<evidence type="ECO:0000313" key="8">
    <source>
        <dbReference type="Proteomes" id="UP000759537"/>
    </source>
</evidence>
<dbReference type="Gene3D" id="1.10.10.790">
    <property type="entry name" value="Surp module"/>
    <property type="match status" value="1"/>
</dbReference>
<evidence type="ECO:0000259" key="4">
    <source>
        <dbReference type="PROSITE" id="PS50102"/>
    </source>
</evidence>
<evidence type="ECO:0000256" key="3">
    <source>
        <dbReference type="SAM" id="MobiDB-lite"/>
    </source>
</evidence>
<evidence type="ECO:0000259" key="5">
    <source>
        <dbReference type="PROSITE" id="PS50128"/>
    </source>
</evidence>
<feature type="compositionally biased region" description="Acidic residues" evidence="3">
    <location>
        <begin position="691"/>
        <end position="735"/>
    </location>
</feature>
<dbReference type="Pfam" id="PF01805">
    <property type="entry name" value="Surp"/>
    <property type="match status" value="1"/>
</dbReference>
<dbReference type="SMART" id="SM00360">
    <property type="entry name" value="RRM"/>
    <property type="match status" value="1"/>
</dbReference>
<dbReference type="Proteomes" id="UP000759537">
    <property type="component" value="Unassembled WGS sequence"/>
</dbReference>
<dbReference type="SUPFAM" id="SSF109905">
    <property type="entry name" value="Surp module (SWAP domain)"/>
    <property type="match status" value="1"/>
</dbReference>
<dbReference type="SMART" id="SM00582">
    <property type="entry name" value="RPR"/>
    <property type="match status" value="1"/>
</dbReference>
<protein>
    <recommendedName>
        <fullName evidence="9">U2 snRNP-associated SURP motif-containing protein</fullName>
    </recommendedName>
</protein>
<evidence type="ECO:0000313" key="7">
    <source>
        <dbReference type="EMBL" id="KAF8482909.1"/>
    </source>
</evidence>
<dbReference type="InterPro" id="IPR035979">
    <property type="entry name" value="RBD_domain_sf"/>
</dbReference>
<dbReference type="GO" id="GO:0003723">
    <property type="term" value="F:RNA binding"/>
    <property type="evidence" value="ECO:0007669"/>
    <property type="project" value="UniProtKB-UniRule"/>
</dbReference>
<dbReference type="InterPro" id="IPR008942">
    <property type="entry name" value="ENTH_VHS"/>
</dbReference>
<feature type="compositionally biased region" description="Basic and acidic residues" evidence="3">
    <location>
        <begin position="44"/>
        <end position="61"/>
    </location>
</feature>